<accession>A0A917DW18</accession>
<evidence type="ECO:0000313" key="1">
    <source>
        <dbReference type="EMBL" id="GGD72788.1"/>
    </source>
</evidence>
<organism evidence="1 2">
    <name type="scientific">Emticicia aquatilis</name>
    <dbReference type="NCBI Taxonomy" id="1537369"/>
    <lineage>
        <taxon>Bacteria</taxon>
        <taxon>Pseudomonadati</taxon>
        <taxon>Bacteroidota</taxon>
        <taxon>Cytophagia</taxon>
        <taxon>Cytophagales</taxon>
        <taxon>Leadbetterellaceae</taxon>
        <taxon>Emticicia</taxon>
    </lineage>
</organism>
<reference evidence="1" key="2">
    <citation type="submission" date="2020-09" db="EMBL/GenBank/DDBJ databases">
        <authorList>
            <person name="Sun Q."/>
            <person name="Zhou Y."/>
        </authorList>
    </citation>
    <scope>NUCLEOTIDE SEQUENCE</scope>
    <source>
        <strain evidence="1">CGMCC 1.15958</strain>
    </source>
</reference>
<dbReference type="Proteomes" id="UP000609064">
    <property type="component" value="Unassembled WGS sequence"/>
</dbReference>
<reference evidence="1" key="1">
    <citation type="journal article" date="2014" name="Int. J. Syst. Evol. Microbiol.">
        <title>Complete genome sequence of Corynebacterium casei LMG S-19264T (=DSM 44701T), isolated from a smear-ripened cheese.</title>
        <authorList>
            <consortium name="US DOE Joint Genome Institute (JGI-PGF)"/>
            <person name="Walter F."/>
            <person name="Albersmeier A."/>
            <person name="Kalinowski J."/>
            <person name="Ruckert C."/>
        </authorList>
    </citation>
    <scope>NUCLEOTIDE SEQUENCE</scope>
    <source>
        <strain evidence="1">CGMCC 1.15958</strain>
    </source>
</reference>
<gene>
    <name evidence="1" type="ORF">GCM10011514_41100</name>
</gene>
<comment type="caution">
    <text evidence="1">The sequence shown here is derived from an EMBL/GenBank/DDBJ whole genome shotgun (WGS) entry which is preliminary data.</text>
</comment>
<protein>
    <submittedName>
        <fullName evidence="1">Uncharacterized protein</fullName>
    </submittedName>
</protein>
<evidence type="ECO:0000313" key="2">
    <source>
        <dbReference type="Proteomes" id="UP000609064"/>
    </source>
</evidence>
<name>A0A917DW18_9BACT</name>
<dbReference type="RefSeq" id="WP_188768941.1">
    <property type="nucleotide sequence ID" value="NZ_BMKK01000010.1"/>
</dbReference>
<sequence length="218" mass="24736">MKKINIALSLFLIILVCQSCWLRAAKEALGIARDVKDLIALGTEIVEIMNEFSEQSNEFVTNVNEIQTTAVTGFNEGKPTNDIAIFWEGEWKGIHSKYDDLRTSLNAIDVKTNSYFEELTKNNLSISDSTLRKTDAEQNLQLREKYNIERQKAIEGLDKAQEMLKKGDDLNYVLRNQVLRSAVEQNIQVINEIALQAKGLTESIQSFTTNCKPLFQTN</sequence>
<dbReference type="AlphaFoldDB" id="A0A917DW18"/>
<keyword evidence="2" id="KW-1185">Reference proteome</keyword>
<proteinExistence type="predicted"/>
<dbReference type="EMBL" id="BMKK01000010">
    <property type="protein sequence ID" value="GGD72788.1"/>
    <property type="molecule type" value="Genomic_DNA"/>
</dbReference>